<comment type="subcellular location">
    <subcellularLocation>
        <location evidence="2">Cell membrane</location>
        <topology evidence="2">Multi-pass membrane protein</topology>
    </subcellularLocation>
</comment>
<evidence type="ECO:0000256" key="8">
    <source>
        <dbReference type="ARBA" id="ARBA00022801"/>
    </source>
</evidence>
<evidence type="ECO:0000313" key="15">
    <source>
        <dbReference type="EMBL" id="TCK17815.1"/>
    </source>
</evidence>
<reference evidence="15 16" key="1">
    <citation type="submission" date="2019-03" db="EMBL/GenBank/DDBJ databases">
        <title>Genomic Encyclopedia of Type Strains, Phase IV (KMG-IV): sequencing the most valuable type-strain genomes for metagenomic binning, comparative biology and taxonomic classification.</title>
        <authorList>
            <person name="Goeker M."/>
        </authorList>
    </citation>
    <scope>NUCLEOTIDE SEQUENCE [LARGE SCALE GENOMIC DNA]</scope>
    <source>
        <strain evidence="15 16">DSM 19610</strain>
    </source>
</reference>
<evidence type="ECO:0000256" key="7">
    <source>
        <dbReference type="ARBA" id="ARBA00022723"/>
    </source>
</evidence>
<comment type="cofactor">
    <cofactor evidence="1">
        <name>Zn(2+)</name>
        <dbReference type="ChEBI" id="CHEBI:29105"/>
    </cofactor>
</comment>
<dbReference type="PANTHER" id="PTHR35864:SF1">
    <property type="entry name" value="ZINC METALLOPROTEASE YWHC-RELATED"/>
    <property type="match status" value="1"/>
</dbReference>
<feature type="transmembrane region" description="Helical" evidence="13">
    <location>
        <begin position="188"/>
        <end position="206"/>
    </location>
</feature>
<evidence type="ECO:0000256" key="1">
    <source>
        <dbReference type="ARBA" id="ARBA00001947"/>
    </source>
</evidence>
<organism evidence="15 16">
    <name type="scientific">Thiogranum longum</name>
    <dbReference type="NCBI Taxonomy" id="1537524"/>
    <lineage>
        <taxon>Bacteria</taxon>
        <taxon>Pseudomonadati</taxon>
        <taxon>Pseudomonadota</taxon>
        <taxon>Gammaproteobacteria</taxon>
        <taxon>Chromatiales</taxon>
        <taxon>Ectothiorhodospiraceae</taxon>
        <taxon>Thiogranum</taxon>
    </lineage>
</organism>
<evidence type="ECO:0000256" key="6">
    <source>
        <dbReference type="ARBA" id="ARBA00022692"/>
    </source>
</evidence>
<feature type="domain" description="Peptidase M50" evidence="14">
    <location>
        <begin position="146"/>
        <end position="198"/>
    </location>
</feature>
<comment type="caution">
    <text evidence="15">The sequence shown here is derived from an EMBL/GenBank/DDBJ whole genome shotgun (WGS) entry which is preliminary data.</text>
</comment>
<dbReference type="GO" id="GO:0046872">
    <property type="term" value="F:metal ion binding"/>
    <property type="evidence" value="ECO:0007669"/>
    <property type="project" value="UniProtKB-KW"/>
</dbReference>
<keyword evidence="8" id="KW-0378">Hydrolase</keyword>
<feature type="transmembrane region" description="Helical" evidence="13">
    <location>
        <begin position="20"/>
        <end position="42"/>
    </location>
</feature>
<evidence type="ECO:0000256" key="13">
    <source>
        <dbReference type="SAM" id="Phobius"/>
    </source>
</evidence>
<evidence type="ECO:0000259" key="14">
    <source>
        <dbReference type="Pfam" id="PF02163"/>
    </source>
</evidence>
<keyword evidence="4" id="KW-1003">Cell membrane</keyword>
<dbReference type="PANTHER" id="PTHR35864">
    <property type="entry name" value="ZINC METALLOPROTEASE MJ0611-RELATED"/>
    <property type="match status" value="1"/>
</dbReference>
<evidence type="ECO:0000256" key="12">
    <source>
        <dbReference type="ARBA" id="ARBA00023136"/>
    </source>
</evidence>
<keyword evidence="5 15" id="KW-0645">Protease</keyword>
<dbReference type="InterPro" id="IPR052348">
    <property type="entry name" value="Metallopeptidase_M50B"/>
</dbReference>
<sequence>MLQTVFMQDLTLVQQVSAWLLPVLLAITVHEVAHGWVARMFGDHTAEMMGRLSLNPLRHVDPIGTIVVPGLMLLMPGGFVFGWAKPVPVDWRNLRRPKQDMVWVAAAGPAVNLVMGLGWALVARLALGLPADSGMALPLLLMGVAGILINTVLAVLNMLPLPPLDGGRVLTGLLPTRYAIPFSRIEPYGFWILIFLLMTGSLGWLMRPMMNFVLGLMVSASGLRVWDFQRLLDALMS</sequence>
<keyword evidence="11" id="KW-0482">Metalloprotease</keyword>
<dbReference type="InterPro" id="IPR008915">
    <property type="entry name" value="Peptidase_M50"/>
</dbReference>
<protein>
    <submittedName>
        <fullName evidence="15">Zn-dependent protease</fullName>
    </submittedName>
</protein>
<gene>
    <name evidence="15" type="ORF">DFR30_1064</name>
</gene>
<dbReference type="InterPro" id="IPR044537">
    <property type="entry name" value="Rip2-like"/>
</dbReference>
<evidence type="ECO:0000256" key="11">
    <source>
        <dbReference type="ARBA" id="ARBA00023049"/>
    </source>
</evidence>
<dbReference type="AlphaFoldDB" id="A0A4R1HC53"/>
<feature type="transmembrane region" description="Helical" evidence="13">
    <location>
        <begin position="63"/>
        <end position="83"/>
    </location>
</feature>
<keyword evidence="9" id="KW-0862">Zinc</keyword>
<dbReference type="GO" id="GO:0005886">
    <property type="term" value="C:plasma membrane"/>
    <property type="evidence" value="ECO:0007669"/>
    <property type="project" value="UniProtKB-SubCell"/>
</dbReference>
<feature type="transmembrane region" description="Helical" evidence="13">
    <location>
        <begin position="139"/>
        <end position="159"/>
    </location>
</feature>
<dbReference type="GO" id="GO:0006508">
    <property type="term" value="P:proteolysis"/>
    <property type="evidence" value="ECO:0007669"/>
    <property type="project" value="UniProtKB-KW"/>
</dbReference>
<evidence type="ECO:0000256" key="3">
    <source>
        <dbReference type="ARBA" id="ARBA00007931"/>
    </source>
</evidence>
<evidence type="ECO:0000313" key="16">
    <source>
        <dbReference type="Proteomes" id="UP000295707"/>
    </source>
</evidence>
<keyword evidence="12 13" id="KW-0472">Membrane</keyword>
<keyword evidence="16" id="KW-1185">Reference proteome</keyword>
<dbReference type="CDD" id="cd06158">
    <property type="entry name" value="S2P-M50_like_1"/>
    <property type="match status" value="1"/>
</dbReference>
<feature type="domain" description="Peptidase M50" evidence="14">
    <location>
        <begin position="20"/>
        <end position="123"/>
    </location>
</feature>
<keyword evidence="6 13" id="KW-0812">Transmembrane</keyword>
<dbReference type="Pfam" id="PF02163">
    <property type="entry name" value="Peptidase_M50"/>
    <property type="match status" value="2"/>
</dbReference>
<accession>A0A4R1HC53</accession>
<evidence type="ECO:0000256" key="4">
    <source>
        <dbReference type="ARBA" id="ARBA00022475"/>
    </source>
</evidence>
<dbReference type="Proteomes" id="UP000295707">
    <property type="component" value="Unassembled WGS sequence"/>
</dbReference>
<evidence type="ECO:0000256" key="5">
    <source>
        <dbReference type="ARBA" id="ARBA00022670"/>
    </source>
</evidence>
<dbReference type="GO" id="GO:0008237">
    <property type="term" value="F:metallopeptidase activity"/>
    <property type="evidence" value="ECO:0007669"/>
    <property type="project" value="UniProtKB-KW"/>
</dbReference>
<evidence type="ECO:0000256" key="10">
    <source>
        <dbReference type="ARBA" id="ARBA00022989"/>
    </source>
</evidence>
<comment type="similarity">
    <text evidence="3">Belongs to the peptidase M50B family.</text>
</comment>
<keyword evidence="10 13" id="KW-1133">Transmembrane helix</keyword>
<dbReference type="EMBL" id="SMFX01000001">
    <property type="protein sequence ID" value="TCK17815.1"/>
    <property type="molecule type" value="Genomic_DNA"/>
</dbReference>
<keyword evidence="7" id="KW-0479">Metal-binding</keyword>
<feature type="transmembrane region" description="Helical" evidence="13">
    <location>
        <begin position="103"/>
        <end position="127"/>
    </location>
</feature>
<evidence type="ECO:0000256" key="2">
    <source>
        <dbReference type="ARBA" id="ARBA00004651"/>
    </source>
</evidence>
<dbReference type="RefSeq" id="WP_243640681.1">
    <property type="nucleotide sequence ID" value="NZ_SMFX01000001.1"/>
</dbReference>
<name>A0A4R1HC53_9GAMM</name>
<evidence type="ECO:0000256" key="9">
    <source>
        <dbReference type="ARBA" id="ARBA00022833"/>
    </source>
</evidence>
<proteinExistence type="inferred from homology"/>